<dbReference type="AlphaFoldDB" id="E8LJD6"/>
<comment type="similarity">
    <text evidence="2 10">Belongs to the purine nucleoside phosphorylase YfiH/LACC1 family.</text>
</comment>
<protein>
    <recommendedName>
        <fullName evidence="10">Purine nucleoside phosphorylase</fullName>
    </recommendedName>
</protein>
<reference evidence="11 12" key="1">
    <citation type="submission" date="2011-01" db="EMBL/GenBank/DDBJ databases">
        <authorList>
            <person name="Weinstock G."/>
            <person name="Sodergren E."/>
            <person name="Clifton S."/>
            <person name="Fulton L."/>
            <person name="Fulton B."/>
            <person name="Courtney L."/>
            <person name="Fronick C."/>
            <person name="Harrison M."/>
            <person name="Strong C."/>
            <person name="Farmer C."/>
            <person name="Delahaunty K."/>
            <person name="Markovic C."/>
            <person name="Hall O."/>
            <person name="Minx P."/>
            <person name="Tomlinson C."/>
            <person name="Mitreva M."/>
            <person name="Hou S."/>
            <person name="Chen J."/>
            <person name="Wollam A."/>
            <person name="Pepin K.H."/>
            <person name="Johnson M."/>
            <person name="Bhonagiri V."/>
            <person name="Zhang X."/>
            <person name="Suruliraj S."/>
            <person name="Warren W."/>
            <person name="Chinwalla A."/>
            <person name="Mardis E.R."/>
            <person name="Wilson R.K."/>
        </authorList>
    </citation>
    <scope>NUCLEOTIDE SEQUENCE [LARGE SCALE GENOMIC DNA]</scope>
    <source>
        <strain evidence="12">DSM 22608 / JCM 16073 / KCTC 15190 / YIT 12066</strain>
    </source>
</reference>
<comment type="catalytic activity">
    <reaction evidence="7">
        <text>adenosine + H2O + H(+) = inosine + NH4(+)</text>
        <dbReference type="Rhea" id="RHEA:24408"/>
        <dbReference type="ChEBI" id="CHEBI:15377"/>
        <dbReference type="ChEBI" id="CHEBI:15378"/>
        <dbReference type="ChEBI" id="CHEBI:16335"/>
        <dbReference type="ChEBI" id="CHEBI:17596"/>
        <dbReference type="ChEBI" id="CHEBI:28938"/>
        <dbReference type="EC" id="3.5.4.4"/>
    </reaction>
    <physiologicalReaction direction="left-to-right" evidence="7">
        <dbReference type="Rhea" id="RHEA:24409"/>
    </physiologicalReaction>
</comment>
<dbReference type="CDD" id="cd16833">
    <property type="entry name" value="YfiH"/>
    <property type="match status" value="1"/>
</dbReference>
<dbReference type="OrthoDB" id="4279at2"/>
<evidence type="ECO:0000256" key="2">
    <source>
        <dbReference type="ARBA" id="ARBA00007353"/>
    </source>
</evidence>
<dbReference type="InterPro" id="IPR011324">
    <property type="entry name" value="Cytotoxic_necrot_fac-like_cat"/>
</dbReference>
<dbReference type="Proteomes" id="UP000018458">
    <property type="component" value="Unassembled WGS sequence"/>
</dbReference>
<evidence type="ECO:0000256" key="5">
    <source>
        <dbReference type="ARBA" id="ARBA00022801"/>
    </source>
</evidence>
<comment type="catalytic activity">
    <reaction evidence="9">
        <text>S-methyl-5'-thioadenosine + phosphate = 5-(methylsulfanyl)-alpha-D-ribose 1-phosphate + adenine</text>
        <dbReference type="Rhea" id="RHEA:11852"/>
        <dbReference type="ChEBI" id="CHEBI:16708"/>
        <dbReference type="ChEBI" id="CHEBI:17509"/>
        <dbReference type="ChEBI" id="CHEBI:43474"/>
        <dbReference type="ChEBI" id="CHEBI:58533"/>
        <dbReference type="EC" id="2.4.2.28"/>
    </reaction>
    <physiologicalReaction direction="left-to-right" evidence="9">
        <dbReference type="Rhea" id="RHEA:11853"/>
    </physiologicalReaction>
</comment>
<evidence type="ECO:0000256" key="9">
    <source>
        <dbReference type="ARBA" id="ARBA00049893"/>
    </source>
</evidence>
<dbReference type="GO" id="GO:0016787">
    <property type="term" value="F:hydrolase activity"/>
    <property type="evidence" value="ECO:0007669"/>
    <property type="project" value="UniProtKB-KW"/>
</dbReference>
<evidence type="ECO:0000256" key="10">
    <source>
        <dbReference type="RuleBase" id="RU361274"/>
    </source>
</evidence>
<keyword evidence="4" id="KW-0479">Metal-binding</keyword>
<dbReference type="InterPro" id="IPR003730">
    <property type="entry name" value="Cu_polyphenol_OxRdtase"/>
</dbReference>
<evidence type="ECO:0000256" key="1">
    <source>
        <dbReference type="ARBA" id="ARBA00000553"/>
    </source>
</evidence>
<dbReference type="eggNOG" id="COG1496">
    <property type="taxonomic scope" value="Bacteria"/>
</dbReference>
<keyword evidence="3" id="KW-0808">Transferase</keyword>
<evidence type="ECO:0000256" key="6">
    <source>
        <dbReference type="ARBA" id="ARBA00022833"/>
    </source>
</evidence>
<dbReference type="RefSeq" id="WP_009143024.1">
    <property type="nucleotide sequence ID" value="NZ_GL830976.1"/>
</dbReference>
<organism evidence="11 12">
    <name type="scientific">Succinatimonas hippei (strain DSM 22608 / JCM 16073 / KCTC 15190 / YIT 12066)</name>
    <dbReference type="NCBI Taxonomy" id="762983"/>
    <lineage>
        <taxon>Bacteria</taxon>
        <taxon>Pseudomonadati</taxon>
        <taxon>Pseudomonadota</taxon>
        <taxon>Gammaproteobacteria</taxon>
        <taxon>Aeromonadales</taxon>
        <taxon>Succinivibrionaceae</taxon>
        <taxon>Succinatimonas</taxon>
    </lineage>
</organism>
<comment type="catalytic activity">
    <reaction evidence="1">
        <text>inosine + phosphate = alpha-D-ribose 1-phosphate + hypoxanthine</text>
        <dbReference type="Rhea" id="RHEA:27646"/>
        <dbReference type="ChEBI" id="CHEBI:17368"/>
        <dbReference type="ChEBI" id="CHEBI:17596"/>
        <dbReference type="ChEBI" id="CHEBI:43474"/>
        <dbReference type="ChEBI" id="CHEBI:57720"/>
        <dbReference type="EC" id="2.4.2.1"/>
    </reaction>
    <physiologicalReaction direction="left-to-right" evidence="1">
        <dbReference type="Rhea" id="RHEA:27647"/>
    </physiologicalReaction>
</comment>
<keyword evidence="6" id="KW-0862">Zinc</keyword>
<dbReference type="HOGENOM" id="CLU_065784_1_1_6"/>
<name>E8LJD6_SUCHY</name>
<evidence type="ECO:0000256" key="7">
    <source>
        <dbReference type="ARBA" id="ARBA00047989"/>
    </source>
</evidence>
<evidence type="ECO:0000256" key="4">
    <source>
        <dbReference type="ARBA" id="ARBA00022723"/>
    </source>
</evidence>
<proteinExistence type="inferred from homology"/>
<accession>E8LJD6</accession>
<dbReference type="InterPro" id="IPR038371">
    <property type="entry name" value="Cu_polyphenol_OxRdtase_sf"/>
</dbReference>
<dbReference type="Pfam" id="PF02578">
    <property type="entry name" value="Cu-oxidase_4"/>
    <property type="match status" value="1"/>
</dbReference>
<keyword evidence="5" id="KW-0378">Hydrolase</keyword>
<evidence type="ECO:0000313" key="12">
    <source>
        <dbReference type="Proteomes" id="UP000018458"/>
    </source>
</evidence>
<sequence length="252" mass="27268">MAISDFIIPTIFEDPLTKAVFTTRRGGISQAPYNELNLGDHVKDDLKTVLKNREIVLKECGFKAIAWMNQTHSTKVCKVALANADSKIDADAIVTTDEGLGLAVMTADCLPVLLADEKNGVFAAVHCGWRGIYGNILTHAVNMMKENGAHKIKAALGPAIGFDSFEIGTDLKDKFLAAGAPLSAFKDISIKKTGKALCSLTELASFELNGLGLDSKDIEILPFDTFKDPEKFFSYRKNNITGRMAGIIGKLV</sequence>
<dbReference type="PANTHER" id="PTHR30616:SF2">
    <property type="entry name" value="PURINE NUCLEOSIDE PHOSPHORYLASE LACC1"/>
    <property type="match status" value="1"/>
</dbReference>
<dbReference type="GO" id="GO:0017061">
    <property type="term" value="F:S-methyl-5-thioadenosine phosphorylase activity"/>
    <property type="evidence" value="ECO:0007669"/>
    <property type="project" value="UniProtKB-EC"/>
</dbReference>
<dbReference type="Gene3D" id="3.60.140.10">
    <property type="entry name" value="CNF1/YfiH-like putative cysteine hydrolases"/>
    <property type="match status" value="1"/>
</dbReference>
<dbReference type="NCBIfam" id="TIGR00726">
    <property type="entry name" value="peptidoglycan editing factor PgeF"/>
    <property type="match status" value="1"/>
</dbReference>
<evidence type="ECO:0000256" key="3">
    <source>
        <dbReference type="ARBA" id="ARBA00022679"/>
    </source>
</evidence>
<dbReference type="SUPFAM" id="SSF64438">
    <property type="entry name" value="CNF1/YfiH-like putative cysteine hydrolases"/>
    <property type="match status" value="1"/>
</dbReference>
<dbReference type="EMBL" id="AEVO01000039">
    <property type="protein sequence ID" value="EFY07359.1"/>
    <property type="molecule type" value="Genomic_DNA"/>
</dbReference>
<dbReference type="STRING" id="762983.HMPREF9444_00813"/>
<comment type="catalytic activity">
    <reaction evidence="8">
        <text>adenosine + phosphate = alpha-D-ribose 1-phosphate + adenine</text>
        <dbReference type="Rhea" id="RHEA:27642"/>
        <dbReference type="ChEBI" id="CHEBI:16335"/>
        <dbReference type="ChEBI" id="CHEBI:16708"/>
        <dbReference type="ChEBI" id="CHEBI:43474"/>
        <dbReference type="ChEBI" id="CHEBI:57720"/>
        <dbReference type="EC" id="2.4.2.1"/>
    </reaction>
    <physiologicalReaction direction="left-to-right" evidence="8">
        <dbReference type="Rhea" id="RHEA:27643"/>
    </physiologicalReaction>
</comment>
<dbReference type="PANTHER" id="PTHR30616">
    <property type="entry name" value="UNCHARACTERIZED PROTEIN YFIH"/>
    <property type="match status" value="1"/>
</dbReference>
<evidence type="ECO:0000313" key="11">
    <source>
        <dbReference type="EMBL" id="EFY07359.1"/>
    </source>
</evidence>
<keyword evidence="12" id="KW-1185">Reference proteome</keyword>
<evidence type="ECO:0000256" key="8">
    <source>
        <dbReference type="ARBA" id="ARBA00048968"/>
    </source>
</evidence>
<comment type="caution">
    <text evidence="11">The sequence shown here is derived from an EMBL/GenBank/DDBJ whole genome shotgun (WGS) entry which is preliminary data.</text>
</comment>
<gene>
    <name evidence="11" type="ORF">HMPREF9444_00813</name>
</gene>
<dbReference type="GO" id="GO:0005507">
    <property type="term" value="F:copper ion binding"/>
    <property type="evidence" value="ECO:0007669"/>
    <property type="project" value="TreeGrafter"/>
</dbReference>